<feature type="transmembrane region" description="Helical" evidence="2">
    <location>
        <begin position="439"/>
        <end position="459"/>
    </location>
</feature>
<feature type="coiled-coil region" evidence="1">
    <location>
        <begin position="95"/>
        <end position="122"/>
    </location>
</feature>
<comment type="caution">
    <text evidence="3">The sequence shown here is derived from an EMBL/GenBank/DDBJ whole genome shotgun (WGS) entry which is preliminary data.</text>
</comment>
<keyword evidence="4" id="KW-1185">Reference proteome</keyword>
<keyword evidence="1" id="KW-0175">Coiled coil</keyword>
<evidence type="ECO:0000313" key="3">
    <source>
        <dbReference type="EMBL" id="CAG8650668.1"/>
    </source>
</evidence>
<evidence type="ECO:0000256" key="1">
    <source>
        <dbReference type="SAM" id="Coils"/>
    </source>
</evidence>
<evidence type="ECO:0000256" key="2">
    <source>
        <dbReference type="SAM" id="Phobius"/>
    </source>
</evidence>
<evidence type="ECO:0000313" key="4">
    <source>
        <dbReference type="Proteomes" id="UP000789901"/>
    </source>
</evidence>
<keyword evidence="2" id="KW-0472">Membrane</keyword>
<accession>A0ABN7USQ4</accession>
<dbReference type="EMBL" id="CAJVQB010004994">
    <property type="protein sequence ID" value="CAG8650668.1"/>
    <property type="molecule type" value="Genomic_DNA"/>
</dbReference>
<protein>
    <submittedName>
        <fullName evidence="3">12616_t:CDS:1</fullName>
    </submittedName>
</protein>
<organism evidence="3 4">
    <name type="scientific">Gigaspora margarita</name>
    <dbReference type="NCBI Taxonomy" id="4874"/>
    <lineage>
        <taxon>Eukaryota</taxon>
        <taxon>Fungi</taxon>
        <taxon>Fungi incertae sedis</taxon>
        <taxon>Mucoromycota</taxon>
        <taxon>Glomeromycotina</taxon>
        <taxon>Glomeromycetes</taxon>
        <taxon>Diversisporales</taxon>
        <taxon>Gigasporaceae</taxon>
        <taxon>Gigaspora</taxon>
    </lineage>
</organism>
<gene>
    <name evidence="3" type="ORF">GMARGA_LOCUS9335</name>
</gene>
<name>A0ABN7USQ4_GIGMA</name>
<keyword evidence="2" id="KW-0812">Transmembrane</keyword>
<dbReference type="Proteomes" id="UP000789901">
    <property type="component" value="Unassembled WGS sequence"/>
</dbReference>
<keyword evidence="2" id="KW-1133">Transmembrane helix</keyword>
<proteinExistence type="predicted"/>
<sequence>MEESNVEEMAINISEESTESVCITGKKSTNTNPQRMQLISKIQQLPDKELSSANNLLSIMRYPKGPNKGEIISPYLQRKVYEYFAQSLYKQKLDYKSLQDSNSKLEKQNKKLQQKNLTLIRRTQSIGAKAQHLKSQKLKHISEIRSLVRRLLIKNFTSLHTAAECMRLVYEFLTSEPPLDRLSISTLHTWHLDVSESHFNKLIDQAKKASIFGLMIDESTRGQTKYLVFCYQFWCEKDQMPVVMVAQLQTIIKCNAEVVSDTVIMHIQKSGLDIKKCALWVTDNTSYLSGEKKGAISLFNKKTNTSSLRIDLEIRFAEELEDDFKNGITDTFGLRELLLQDRNFYEEFKRFSIDDKLFIYDFPELYNFVKNRVYFIIIHQQQVEGLFNKLDLKTHPNMSLSLKQSKLQLSSGKIDKENLLDGLKEIKENRKKLHFKKCAHRNLGLILLQIFLIIFNYTYK</sequence>
<reference evidence="3 4" key="1">
    <citation type="submission" date="2021-06" db="EMBL/GenBank/DDBJ databases">
        <authorList>
            <person name="Kallberg Y."/>
            <person name="Tangrot J."/>
            <person name="Rosling A."/>
        </authorList>
    </citation>
    <scope>NUCLEOTIDE SEQUENCE [LARGE SCALE GENOMIC DNA]</scope>
    <source>
        <strain evidence="3 4">120-4 pot B 10/14</strain>
    </source>
</reference>